<evidence type="ECO:0000256" key="6">
    <source>
        <dbReference type="ARBA" id="ARBA00038357"/>
    </source>
</evidence>
<organism evidence="8 9">
    <name type="scientific">Malassezia arunalokei</name>
    <dbReference type="NCBI Taxonomy" id="1514897"/>
    <lineage>
        <taxon>Eukaryota</taxon>
        <taxon>Fungi</taxon>
        <taxon>Dikarya</taxon>
        <taxon>Basidiomycota</taxon>
        <taxon>Ustilaginomycotina</taxon>
        <taxon>Malasseziomycetes</taxon>
        <taxon>Malasseziales</taxon>
        <taxon>Malasseziaceae</taxon>
        <taxon>Malassezia</taxon>
    </lineage>
</organism>
<dbReference type="InterPro" id="IPR050577">
    <property type="entry name" value="MAPR/NEUFC/NENF-like"/>
</dbReference>
<evidence type="ECO:0000313" key="9">
    <source>
        <dbReference type="Proteomes" id="UP001217582"/>
    </source>
</evidence>
<evidence type="ECO:0000256" key="3">
    <source>
        <dbReference type="ARBA" id="ARBA00022723"/>
    </source>
</evidence>
<comment type="subcellular location">
    <subcellularLocation>
        <location evidence="1">Endoplasmic reticulum</location>
    </subcellularLocation>
</comment>
<reference evidence="8 9" key="1">
    <citation type="submission" date="2023-03" db="EMBL/GenBank/DDBJ databases">
        <title>Mating type loci evolution in Malassezia.</title>
        <authorList>
            <person name="Coelho M.A."/>
        </authorList>
    </citation>
    <scope>NUCLEOTIDE SEQUENCE [LARGE SCALE GENOMIC DNA]</scope>
    <source>
        <strain evidence="8 9">CBS 13387</strain>
    </source>
</reference>
<gene>
    <name evidence="8" type="primary">DAP1</name>
    <name evidence="8" type="ORF">MARU1_000634</name>
</gene>
<sequence length="168" mass="18493">MGQLLSTFLPPWARPYWQSIIENPLNLALFGVCVPLGVFLLWPPESSSPLSMPSVKEARSVVPTAQYSTLPAEHAKSIEWIRYTPRTLALHDGTQGEHSQILLAIDGHVFDVSSGRNFYGPRGPYGNFAGRDASRGMAKQSFALGVYIVTHAQTSLRRLTNLSIRSAI</sequence>
<dbReference type="Proteomes" id="UP001217582">
    <property type="component" value="Chromosome 1"/>
</dbReference>
<comment type="similarity">
    <text evidence="6">Belongs to the cytochrome b5 family. MAPR subfamily.</text>
</comment>
<dbReference type="SUPFAM" id="SSF55856">
    <property type="entry name" value="Cytochrome b5-like heme/steroid binding domain"/>
    <property type="match status" value="1"/>
</dbReference>
<keyword evidence="5" id="KW-0408">Iron</keyword>
<dbReference type="EMBL" id="CP119916">
    <property type="protein sequence ID" value="WFD14628.1"/>
    <property type="molecule type" value="Genomic_DNA"/>
</dbReference>
<dbReference type="GO" id="GO:0046872">
    <property type="term" value="F:metal ion binding"/>
    <property type="evidence" value="ECO:0007669"/>
    <property type="project" value="UniProtKB-KW"/>
</dbReference>
<feature type="domain" description="Cytochrome b5 heme-binding" evidence="7">
    <location>
        <begin position="83"/>
        <end position="168"/>
    </location>
</feature>
<keyword evidence="4" id="KW-0256">Endoplasmic reticulum</keyword>
<keyword evidence="3" id="KW-0479">Metal-binding</keyword>
<evidence type="ECO:0000256" key="5">
    <source>
        <dbReference type="ARBA" id="ARBA00023004"/>
    </source>
</evidence>
<keyword evidence="2" id="KW-0349">Heme</keyword>
<proteinExistence type="inferred from homology"/>
<evidence type="ECO:0000256" key="1">
    <source>
        <dbReference type="ARBA" id="ARBA00004240"/>
    </source>
</evidence>
<dbReference type="Gene3D" id="3.10.120.10">
    <property type="entry name" value="Cytochrome b5-like heme/steroid binding domain"/>
    <property type="match status" value="1"/>
</dbReference>
<dbReference type="GO" id="GO:0016020">
    <property type="term" value="C:membrane"/>
    <property type="evidence" value="ECO:0007669"/>
    <property type="project" value="TreeGrafter"/>
</dbReference>
<evidence type="ECO:0000313" key="8">
    <source>
        <dbReference type="EMBL" id="WFD14628.1"/>
    </source>
</evidence>
<dbReference type="Pfam" id="PF00173">
    <property type="entry name" value="Cyt-b5"/>
    <property type="match status" value="1"/>
</dbReference>
<evidence type="ECO:0000256" key="4">
    <source>
        <dbReference type="ARBA" id="ARBA00022824"/>
    </source>
</evidence>
<keyword evidence="9" id="KW-1185">Reference proteome</keyword>
<dbReference type="InterPro" id="IPR036400">
    <property type="entry name" value="Cyt_B5-like_heme/steroid_sf"/>
</dbReference>
<dbReference type="PANTHER" id="PTHR10281">
    <property type="entry name" value="MEMBRANE-ASSOCIATED PROGESTERONE RECEPTOR COMPONENT-RELATED"/>
    <property type="match status" value="1"/>
</dbReference>
<protein>
    <submittedName>
        <fullName evidence="8">Dihydrodipicolinate synthase</fullName>
    </submittedName>
</protein>
<evidence type="ECO:0000259" key="7">
    <source>
        <dbReference type="SMART" id="SM01117"/>
    </source>
</evidence>
<accession>A0AAJ5Z0E3</accession>
<dbReference type="InterPro" id="IPR001199">
    <property type="entry name" value="Cyt_B5-like_heme/steroid-bd"/>
</dbReference>
<name>A0AAJ5Z0E3_9BASI</name>
<dbReference type="SMART" id="SM01117">
    <property type="entry name" value="Cyt-b5"/>
    <property type="match status" value="1"/>
</dbReference>
<evidence type="ECO:0000256" key="2">
    <source>
        <dbReference type="ARBA" id="ARBA00022617"/>
    </source>
</evidence>
<dbReference type="GO" id="GO:0005783">
    <property type="term" value="C:endoplasmic reticulum"/>
    <property type="evidence" value="ECO:0007669"/>
    <property type="project" value="UniProtKB-SubCell"/>
</dbReference>
<dbReference type="AlphaFoldDB" id="A0AAJ5Z0E3"/>
<dbReference type="PANTHER" id="PTHR10281:SF72">
    <property type="entry name" value="NEUDESIN"/>
    <property type="match status" value="1"/>
</dbReference>